<dbReference type="GO" id="GO:0019491">
    <property type="term" value="P:ectoine biosynthetic process"/>
    <property type="evidence" value="ECO:0007669"/>
    <property type="project" value="UniProtKB-UniPathway"/>
</dbReference>
<dbReference type="Gene3D" id="3.40.640.10">
    <property type="entry name" value="Type I PLP-dependent aspartate aminotransferase-like (Major domain)"/>
    <property type="match status" value="1"/>
</dbReference>
<reference evidence="8 9" key="1">
    <citation type="submission" date="2017-05" db="EMBL/GenBank/DDBJ databases">
        <authorList>
            <person name="Song R."/>
            <person name="Chenine A.L."/>
            <person name="Ruprecht R.M."/>
        </authorList>
    </citation>
    <scope>NUCLEOTIDE SEQUENCE [LARGE SCALE GENOMIC DNA]</scope>
    <source>
        <strain evidence="8 9">DSM 26136</strain>
    </source>
</reference>
<dbReference type="PIRSF" id="PIRSF000521">
    <property type="entry name" value="Transaminase_4ab_Lys_Orn"/>
    <property type="match status" value="1"/>
</dbReference>
<dbReference type="InterPro" id="IPR012773">
    <property type="entry name" value="Ectoine_EctB"/>
</dbReference>
<keyword evidence="3 7" id="KW-0032">Aminotransferase</keyword>
<accession>A0A1Y0EQK4</accession>
<gene>
    <name evidence="8" type="ORF">CCO03_13315</name>
</gene>
<dbReference type="GO" id="GO:0045303">
    <property type="term" value="F:diaminobutyrate-2-oxoglutarate transaminase activity"/>
    <property type="evidence" value="ECO:0007669"/>
    <property type="project" value="UniProtKB-EC"/>
</dbReference>
<dbReference type="InterPro" id="IPR005814">
    <property type="entry name" value="Aminotrans_3"/>
</dbReference>
<dbReference type="PANTHER" id="PTHR43552">
    <property type="entry name" value="DIAMINOBUTYRATE--2-OXOGLUTARATE AMINOTRANSFERASE"/>
    <property type="match status" value="1"/>
</dbReference>
<sequence>MQHIFEEHESEVRGYCRSFPAVFASAKGAWMTDTEGRRYLDFFCGAGVLNYGHNPDRLKQALMAYLMRDGITHTLDMYSEAKGQFIERFQQLVLQPRGLSYKLQFPGPTGTNAVEAALKLARKVTGREQVVSFTNAFHGMSLGSLAVTGNSFKRAGAGVPLNHATFMPFDGYMGSDTDTLDYFESVLADNGSGTQHPAAVILETVQAEGGVNVASADWLRRLREITQRHGIVLIVDDIQVGCGRTGGFFSFEEASIVPDIVTLSKSLSGYGLPLALVLIKPELDQWTPGEHNGTFRGHCPAFVTATAALEYWRDTQLQEAVASKATLVQTRLQRMLQQHGIKGTVRGRGLIQGVEFADAGLAQRVSKACFEAGLVIETAGINDQVLKLLPSLTIREGELAQGLDIIDQGLQQALDDGLRRAA</sequence>
<evidence type="ECO:0000256" key="4">
    <source>
        <dbReference type="ARBA" id="ARBA00022679"/>
    </source>
</evidence>
<evidence type="ECO:0000256" key="5">
    <source>
        <dbReference type="ARBA" id="ARBA00022898"/>
    </source>
</evidence>
<dbReference type="AlphaFoldDB" id="A0A1Y0EQK4"/>
<dbReference type="NCBIfam" id="NF006733">
    <property type="entry name" value="PRK09264.1"/>
    <property type="match status" value="1"/>
</dbReference>
<dbReference type="GO" id="GO:0030170">
    <property type="term" value="F:pyridoxal phosphate binding"/>
    <property type="evidence" value="ECO:0007669"/>
    <property type="project" value="InterPro"/>
</dbReference>
<dbReference type="NCBIfam" id="TIGR00709">
    <property type="entry name" value="dat"/>
    <property type="match status" value="1"/>
</dbReference>
<proteinExistence type="inferred from homology"/>
<evidence type="ECO:0000256" key="7">
    <source>
        <dbReference type="RuleBase" id="RU365034"/>
    </source>
</evidence>
<dbReference type="SUPFAM" id="SSF53383">
    <property type="entry name" value="PLP-dependent transferases"/>
    <property type="match status" value="1"/>
</dbReference>
<dbReference type="PROSITE" id="PS00600">
    <property type="entry name" value="AA_TRANSFER_CLASS_3"/>
    <property type="match status" value="1"/>
</dbReference>
<dbReference type="InterPro" id="IPR015421">
    <property type="entry name" value="PyrdxlP-dep_Trfase_major"/>
</dbReference>
<dbReference type="Proteomes" id="UP000196138">
    <property type="component" value="Chromosome"/>
</dbReference>
<comment type="catalytic activity">
    <reaction evidence="7">
        <text>L-2,4-diaminobutanoate + 2-oxoglutarate = L-aspartate 4-semialdehyde + L-glutamate</text>
        <dbReference type="Rhea" id="RHEA:11160"/>
        <dbReference type="ChEBI" id="CHEBI:16810"/>
        <dbReference type="ChEBI" id="CHEBI:29985"/>
        <dbReference type="ChEBI" id="CHEBI:58761"/>
        <dbReference type="ChEBI" id="CHEBI:537519"/>
        <dbReference type="EC" id="2.6.1.76"/>
    </reaction>
</comment>
<comment type="cofactor">
    <cofactor evidence="1 7">
        <name>pyridoxal 5'-phosphate</name>
        <dbReference type="ChEBI" id="CHEBI:597326"/>
    </cofactor>
</comment>
<comment type="function">
    <text evidence="7">Catalyzes reversively the conversion of L-aspartate beta-semialdehyde (ASA) to L-2,4-diaminobutyrate (DABA) by transamination with L-glutamate.</text>
</comment>
<keyword evidence="4 7" id="KW-0808">Transferase</keyword>
<dbReference type="CDD" id="cd00610">
    <property type="entry name" value="OAT_like"/>
    <property type="match status" value="1"/>
</dbReference>
<evidence type="ECO:0000256" key="6">
    <source>
        <dbReference type="RuleBase" id="RU003560"/>
    </source>
</evidence>
<dbReference type="KEGG" id="cser:CCO03_13315"/>
<dbReference type="InterPro" id="IPR049704">
    <property type="entry name" value="Aminotrans_3_PPA_site"/>
</dbReference>
<dbReference type="Gene3D" id="3.90.1150.10">
    <property type="entry name" value="Aspartate Aminotransferase, domain 1"/>
    <property type="match status" value="1"/>
</dbReference>
<dbReference type="RefSeq" id="WP_087281791.1">
    <property type="nucleotide sequence ID" value="NZ_CP021455.1"/>
</dbReference>
<dbReference type="GO" id="GO:0047307">
    <property type="term" value="F:diaminobutyrate-pyruvate transaminase activity"/>
    <property type="evidence" value="ECO:0007669"/>
    <property type="project" value="InterPro"/>
</dbReference>
<dbReference type="EC" id="2.6.1.76" evidence="7"/>
<evidence type="ECO:0000256" key="3">
    <source>
        <dbReference type="ARBA" id="ARBA00022576"/>
    </source>
</evidence>
<dbReference type="UniPathway" id="UPA00067">
    <property type="reaction ID" value="UER00121"/>
</dbReference>
<dbReference type="InterPro" id="IPR004637">
    <property type="entry name" value="Dat"/>
</dbReference>
<organism evidence="8 9">
    <name type="scientific">Comamonas serinivorans</name>
    <dbReference type="NCBI Taxonomy" id="1082851"/>
    <lineage>
        <taxon>Bacteria</taxon>
        <taxon>Pseudomonadati</taxon>
        <taxon>Pseudomonadota</taxon>
        <taxon>Betaproteobacteria</taxon>
        <taxon>Burkholderiales</taxon>
        <taxon>Comamonadaceae</taxon>
        <taxon>Comamonas</taxon>
    </lineage>
</organism>
<dbReference type="NCBIfam" id="TIGR02407">
    <property type="entry name" value="ectoine_ectB"/>
    <property type="match status" value="1"/>
</dbReference>
<evidence type="ECO:0000256" key="1">
    <source>
        <dbReference type="ARBA" id="ARBA00001933"/>
    </source>
</evidence>
<protein>
    <recommendedName>
        <fullName evidence="7">Diaminobutyrate--2-oxoglutarate transaminase</fullName>
        <ecNumber evidence="7">2.6.1.76</ecNumber>
    </recommendedName>
    <alternativeName>
        <fullName evidence="7">DABA aminotransferase</fullName>
    </alternativeName>
</protein>
<evidence type="ECO:0000313" key="9">
    <source>
        <dbReference type="Proteomes" id="UP000196138"/>
    </source>
</evidence>
<dbReference type="EMBL" id="CP021455">
    <property type="protein sequence ID" value="ARU05532.1"/>
    <property type="molecule type" value="Genomic_DNA"/>
</dbReference>
<keyword evidence="5 6" id="KW-0663">Pyridoxal phosphate</keyword>
<comment type="similarity">
    <text evidence="2 6">Belongs to the class-III pyridoxal-phosphate-dependent aminotransferase family.</text>
</comment>
<dbReference type="InterPro" id="IPR015424">
    <property type="entry name" value="PyrdxlP-dep_Trfase"/>
</dbReference>
<dbReference type="OrthoDB" id="3398487at2"/>
<dbReference type="InterPro" id="IPR015422">
    <property type="entry name" value="PyrdxlP-dep_Trfase_small"/>
</dbReference>
<name>A0A1Y0EQK4_9BURK</name>
<dbReference type="PANTHER" id="PTHR43552:SF2">
    <property type="entry name" value="DIAMINOBUTYRATE--2-OXOGLUTARATE TRANSAMINASE"/>
    <property type="match status" value="1"/>
</dbReference>
<keyword evidence="9" id="KW-1185">Reference proteome</keyword>
<evidence type="ECO:0000313" key="8">
    <source>
        <dbReference type="EMBL" id="ARU05532.1"/>
    </source>
</evidence>
<comment type="pathway">
    <text evidence="7">Amine and polyamine biosynthesis; ectoine biosynthesis; L-ectoine from L-aspartate 4-semialdehyde: step 1/3.</text>
</comment>
<evidence type="ECO:0000256" key="2">
    <source>
        <dbReference type="ARBA" id="ARBA00008954"/>
    </source>
</evidence>
<dbReference type="Pfam" id="PF00202">
    <property type="entry name" value="Aminotran_3"/>
    <property type="match status" value="1"/>
</dbReference>